<protein>
    <recommendedName>
        <fullName evidence="17">Nuclear receptor domain-containing protein</fullName>
    </recommendedName>
</protein>
<evidence type="ECO:0000256" key="5">
    <source>
        <dbReference type="ARBA" id="ARBA00022833"/>
    </source>
</evidence>
<feature type="domain" description="NR LBD" evidence="14">
    <location>
        <begin position="161"/>
        <end position="404"/>
    </location>
</feature>
<dbReference type="AlphaFoldDB" id="A0AA39H0A2"/>
<name>A0AA39H0A2_9BILA</name>
<dbReference type="PROSITE" id="PS51030">
    <property type="entry name" value="NUCLEAR_REC_DBD_2"/>
    <property type="match status" value="1"/>
</dbReference>
<evidence type="ECO:0000313" key="15">
    <source>
        <dbReference type="EMBL" id="KAK0395814.1"/>
    </source>
</evidence>
<dbReference type="PANTHER" id="PTHR47630:SF6">
    <property type="entry name" value="NUCLEAR HORMONE RECEPTOR FAMILY"/>
    <property type="match status" value="1"/>
</dbReference>
<evidence type="ECO:0000256" key="8">
    <source>
        <dbReference type="ARBA" id="ARBA00023163"/>
    </source>
</evidence>
<dbReference type="PRINTS" id="PR00398">
    <property type="entry name" value="STRDHORMONER"/>
</dbReference>
<keyword evidence="7 11" id="KW-0238">DNA-binding</keyword>
<keyword evidence="16" id="KW-1185">Reference proteome</keyword>
<evidence type="ECO:0000256" key="6">
    <source>
        <dbReference type="ARBA" id="ARBA00023015"/>
    </source>
</evidence>
<evidence type="ECO:0000259" key="14">
    <source>
        <dbReference type="PROSITE" id="PS51843"/>
    </source>
</evidence>
<evidence type="ECO:0000256" key="1">
    <source>
        <dbReference type="ARBA" id="ARBA00004123"/>
    </source>
</evidence>
<dbReference type="InterPro" id="IPR000536">
    <property type="entry name" value="Nucl_hrmn_rcpt_lig-bd"/>
</dbReference>
<keyword evidence="5 11" id="KW-0862">Zinc</keyword>
<sequence length="411" mass="47210">MDDKDSICSSSIEDPQPNCSVCSDDRDIGLHYGIPSCFGCKAFFRRTVRERKTYVCSKDGRCVVDKKCRNQCRACRYEMCIRKGMLLTEVREDRKPEKVKRGRKAVQTTYDTPSPANPVFPQMSTTPGVPNFINFLSSIDQSLEHLYDPAFDNITVADVEKLNDMYGRHVSLEEGLQKPDLVCPRTKFRWDCERVFNTLDVTFVWYRGFVAIADWTNGFPQFRQLSLADKAQLFRLNFLSSSFMFFLQYSALEVGFAMGNGAYIPHDAQELRKNGLCGNQLVDTVTYRYKTEIFPPLINLDIDQRELGVLKAILFFNGDASLSAEAQRTCDSIVSSIIEAWFEYQKLRFPDMSTIQLVKRQSQILLVIPKIMHVWQSEHDVYLMYTVFHGMNLDGIPMELINNRGLKAVVK</sequence>
<dbReference type="InterPro" id="IPR013088">
    <property type="entry name" value="Znf_NHR/GATA"/>
</dbReference>
<feature type="region of interest" description="Disordered" evidence="12">
    <location>
        <begin position="97"/>
        <end position="119"/>
    </location>
</feature>
<organism evidence="15 16">
    <name type="scientific">Steinernema hermaphroditum</name>
    <dbReference type="NCBI Taxonomy" id="289476"/>
    <lineage>
        <taxon>Eukaryota</taxon>
        <taxon>Metazoa</taxon>
        <taxon>Ecdysozoa</taxon>
        <taxon>Nematoda</taxon>
        <taxon>Chromadorea</taxon>
        <taxon>Rhabditida</taxon>
        <taxon>Tylenchina</taxon>
        <taxon>Panagrolaimomorpha</taxon>
        <taxon>Strongyloidoidea</taxon>
        <taxon>Steinernematidae</taxon>
        <taxon>Steinernema</taxon>
    </lineage>
</organism>
<gene>
    <name evidence="15" type="ORF">QR680_001443</name>
</gene>
<dbReference type="Pfam" id="PF00104">
    <property type="entry name" value="Hormone_recep"/>
    <property type="match status" value="1"/>
</dbReference>
<dbReference type="GO" id="GO:0005634">
    <property type="term" value="C:nucleus"/>
    <property type="evidence" value="ECO:0007669"/>
    <property type="project" value="UniProtKB-SubCell"/>
</dbReference>
<dbReference type="GO" id="GO:0043565">
    <property type="term" value="F:sequence-specific DNA binding"/>
    <property type="evidence" value="ECO:0007669"/>
    <property type="project" value="InterPro"/>
</dbReference>
<keyword evidence="8 11" id="KW-0804">Transcription</keyword>
<accession>A0AA39H0A2</accession>
<keyword evidence="9 11" id="KW-0675">Receptor</keyword>
<evidence type="ECO:0000256" key="4">
    <source>
        <dbReference type="ARBA" id="ARBA00022771"/>
    </source>
</evidence>
<comment type="similarity">
    <text evidence="2 11">Belongs to the nuclear hormone receptor family.</text>
</comment>
<dbReference type="InterPro" id="IPR035500">
    <property type="entry name" value="NHR-like_dom_sf"/>
</dbReference>
<dbReference type="SMART" id="SM00399">
    <property type="entry name" value="ZnF_C4"/>
    <property type="match status" value="1"/>
</dbReference>
<reference evidence="15" key="1">
    <citation type="submission" date="2023-06" db="EMBL/GenBank/DDBJ databases">
        <title>Genomic analysis of the entomopathogenic nematode Steinernema hermaphroditum.</title>
        <authorList>
            <person name="Schwarz E.M."/>
            <person name="Heppert J.K."/>
            <person name="Baniya A."/>
            <person name="Schwartz H.T."/>
            <person name="Tan C.-H."/>
            <person name="Antoshechkin I."/>
            <person name="Sternberg P.W."/>
            <person name="Goodrich-Blair H."/>
            <person name="Dillman A.R."/>
        </authorList>
    </citation>
    <scope>NUCLEOTIDE SEQUENCE</scope>
    <source>
        <strain evidence="15">PS9179</strain>
        <tissue evidence="15">Whole animal</tissue>
    </source>
</reference>
<dbReference type="Gene3D" id="3.30.50.10">
    <property type="entry name" value="Erythroid Transcription Factor GATA-1, subunit A"/>
    <property type="match status" value="1"/>
</dbReference>
<dbReference type="SMART" id="SM00430">
    <property type="entry name" value="HOLI"/>
    <property type="match status" value="1"/>
</dbReference>
<proteinExistence type="inferred from homology"/>
<keyword evidence="4 11" id="KW-0863">Zinc-finger</keyword>
<dbReference type="InterPro" id="IPR001723">
    <property type="entry name" value="Nuclear_hrmn_rcpt"/>
</dbReference>
<dbReference type="PROSITE" id="PS51843">
    <property type="entry name" value="NR_LBD"/>
    <property type="match status" value="1"/>
</dbReference>
<dbReference type="Pfam" id="PF00105">
    <property type="entry name" value="zf-C4"/>
    <property type="match status" value="1"/>
</dbReference>
<feature type="domain" description="Nuclear receptor" evidence="13">
    <location>
        <begin position="16"/>
        <end position="92"/>
    </location>
</feature>
<dbReference type="Proteomes" id="UP001175271">
    <property type="component" value="Unassembled WGS sequence"/>
</dbReference>
<evidence type="ECO:0000256" key="11">
    <source>
        <dbReference type="RuleBase" id="RU004334"/>
    </source>
</evidence>
<evidence type="ECO:0000259" key="13">
    <source>
        <dbReference type="PROSITE" id="PS51030"/>
    </source>
</evidence>
<dbReference type="FunFam" id="3.30.50.10:FF:000030">
    <property type="entry name" value="Nuclear Hormone Receptor family"/>
    <property type="match status" value="1"/>
</dbReference>
<dbReference type="SUPFAM" id="SSF57716">
    <property type="entry name" value="Glucocorticoid receptor-like (DNA-binding domain)"/>
    <property type="match status" value="1"/>
</dbReference>
<dbReference type="InterPro" id="IPR052499">
    <property type="entry name" value="C.elegans_NHRs"/>
</dbReference>
<dbReference type="InterPro" id="IPR001628">
    <property type="entry name" value="Znf_hrmn_rcpt"/>
</dbReference>
<dbReference type="Gene3D" id="1.10.565.10">
    <property type="entry name" value="Retinoid X Receptor"/>
    <property type="match status" value="1"/>
</dbReference>
<keyword evidence="6 11" id="KW-0805">Transcription regulation</keyword>
<evidence type="ECO:0000256" key="2">
    <source>
        <dbReference type="ARBA" id="ARBA00005993"/>
    </source>
</evidence>
<dbReference type="PRINTS" id="PR00047">
    <property type="entry name" value="STROIDFINGER"/>
</dbReference>
<evidence type="ECO:0008006" key="17">
    <source>
        <dbReference type="Google" id="ProtNLM"/>
    </source>
</evidence>
<dbReference type="PANTHER" id="PTHR47630">
    <property type="entry name" value="NUCLEAR HORMONE RECEPTOR FAMILY-RELATED-RELATED"/>
    <property type="match status" value="1"/>
</dbReference>
<evidence type="ECO:0000256" key="10">
    <source>
        <dbReference type="ARBA" id="ARBA00023242"/>
    </source>
</evidence>
<dbReference type="GO" id="GO:0003700">
    <property type="term" value="F:DNA-binding transcription factor activity"/>
    <property type="evidence" value="ECO:0007669"/>
    <property type="project" value="InterPro"/>
</dbReference>
<dbReference type="GO" id="GO:0008270">
    <property type="term" value="F:zinc ion binding"/>
    <property type="evidence" value="ECO:0007669"/>
    <property type="project" value="UniProtKB-KW"/>
</dbReference>
<dbReference type="SUPFAM" id="SSF48508">
    <property type="entry name" value="Nuclear receptor ligand-binding domain"/>
    <property type="match status" value="1"/>
</dbReference>
<evidence type="ECO:0000256" key="3">
    <source>
        <dbReference type="ARBA" id="ARBA00022723"/>
    </source>
</evidence>
<keyword evidence="10 11" id="KW-0539">Nucleus</keyword>
<keyword evidence="3 11" id="KW-0479">Metal-binding</keyword>
<evidence type="ECO:0000256" key="7">
    <source>
        <dbReference type="ARBA" id="ARBA00023125"/>
    </source>
</evidence>
<evidence type="ECO:0000256" key="9">
    <source>
        <dbReference type="ARBA" id="ARBA00023170"/>
    </source>
</evidence>
<comment type="caution">
    <text evidence="15">The sequence shown here is derived from an EMBL/GenBank/DDBJ whole genome shotgun (WGS) entry which is preliminary data.</text>
</comment>
<dbReference type="PROSITE" id="PS00031">
    <property type="entry name" value="NUCLEAR_REC_DBD_1"/>
    <property type="match status" value="1"/>
</dbReference>
<dbReference type="EMBL" id="JAUCMV010000005">
    <property type="protein sequence ID" value="KAK0395814.1"/>
    <property type="molecule type" value="Genomic_DNA"/>
</dbReference>
<evidence type="ECO:0000313" key="16">
    <source>
        <dbReference type="Proteomes" id="UP001175271"/>
    </source>
</evidence>
<comment type="subcellular location">
    <subcellularLocation>
        <location evidence="1 11">Nucleus</location>
    </subcellularLocation>
</comment>
<evidence type="ECO:0000256" key="12">
    <source>
        <dbReference type="SAM" id="MobiDB-lite"/>
    </source>
</evidence>